<evidence type="ECO:0000313" key="3">
    <source>
        <dbReference type="EMBL" id="SIT08582.1"/>
    </source>
</evidence>
<dbReference type="CDD" id="cd00093">
    <property type="entry name" value="HTH_XRE"/>
    <property type="match status" value="1"/>
</dbReference>
<dbReference type="SMART" id="SM00028">
    <property type="entry name" value="TPR"/>
    <property type="match status" value="5"/>
</dbReference>
<dbReference type="Proteomes" id="UP000186795">
    <property type="component" value="Unassembled WGS sequence"/>
</dbReference>
<feature type="repeat" description="TPR" evidence="1">
    <location>
        <begin position="318"/>
        <end position="351"/>
    </location>
</feature>
<dbReference type="Gene3D" id="1.10.260.40">
    <property type="entry name" value="lambda repressor-like DNA-binding domains"/>
    <property type="match status" value="1"/>
</dbReference>
<keyword evidence="4" id="KW-1185">Reference proteome</keyword>
<feature type="domain" description="HTH cro/C1-type" evidence="2">
    <location>
        <begin position="13"/>
        <end position="66"/>
    </location>
</feature>
<evidence type="ECO:0000256" key="1">
    <source>
        <dbReference type="PROSITE-ProRule" id="PRU00339"/>
    </source>
</evidence>
<evidence type="ECO:0000259" key="2">
    <source>
        <dbReference type="PROSITE" id="PS50943"/>
    </source>
</evidence>
<reference evidence="4" key="1">
    <citation type="submission" date="2017-01" db="EMBL/GenBank/DDBJ databases">
        <authorList>
            <person name="Varghese N."/>
            <person name="Submissions S."/>
        </authorList>
    </citation>
    <scope>NUCLEOTIDE SEQUENCE [LARGE SCALE GENOMIC DNA]</scope>
    <source>
        <strain evidence="4">DSM 45196</strain>
    </source>
</reference>
<dbReference type="RefSeq" id="WP_076526072.1">
    <property type="nucleotide sequence ID" value="NZ_CP048103.1"/>
</dbReference>
<dbReference type="SUPFAM" id="SSF47413">
    <property type="entry name" value="lambda repressor-like DNA-binding domains"/>
    <property type="match status" value="1"/>
</dbReference>
<dbReference type="AlphaFoldDB" id="A0A1N7PDA3"/>
<gene>
    <name evidence="3" type="ORF">SAMN05421790_11228</name>
</gene>
<dbReference type="Pfam" id="PF01381">
    <property type="entry name" value="HTH_3"/>
    <property type="match status" value="1"/>
</dbReference>
<dbReference type="Pfam" id="PF13181">
    <property type="entry name" value="TPR_8"/>
    <property type="match status" value="1"/>
</dbReference>
<evidence type="ECO:0000313" key="4">
    <source>
        <dbReference type="Proteomes" id="UP000186795"/>
    </source>
</evidence>
<dbReference type="InterPro" id="IPR011990">
    <property type="entry name" value="TPR-like_helical_dom_sf"/>
</dbReference>
<dbReference type="OrthoDB" id="9769030at2"/>
<proteinExistence type="predicted"/>
<dbReference type="PANTHER" id="PTHR12558">
    <property type="entry name" value="CELL DIVISION CYCLE 16,23,27"/>
    <property type="match status" value="1"/>
</dbReference>
<feature type="repeat" description="TPR" evidence="1">
    <location>
        <begin position="358"/>
        <end position="391"/>
    </location>
</feature>
<name>A0A1N7PDA3_9BACL</name>
<dbReference type="PANTHER" id="PTHR12558:SF13">
    <property type="entry name" value="CELL DIVISION CYCLE PROTEIN 27 HOMOLOG"/>
    <property type="match status" value="1"/>
</dbReference>
<dbReference type="PROSITE" id="PS50943">
    <property type="entry name" value="HTH_CROC1"/>
    <property type="match status" value="1"/>
</dbReference>
<dbReference type="EMBL" id="FTOD01000012">
    <property type="protein sequence ID" value="SIT08582.1"/>
    <property type="molecule type" value="Genomic_DNA"/>
</dbReference>
<dbReference type="SMART" id="SM00530">
    <property type="entry name" value="HTH_XRE"/>
    <property type="match status" value="1"/>
</dbReference>
<accession>A0A1N7PDA3</accession>
<organism evidence="3 4">
    <name type="scientific">Kroppenstedtia eburnea</name>
    <dbReference type="NCBI Taxonomy" id="714067"/>
    <lineage>
        <taxon>Bacteria</taxon>
        <taxon>Bacillati</taxon>
        <taxon>Bacillota</taxon>
        <taxon>Bacilli</taxon>
        <taxon>Bacillales</taxon>
        <taxon>Thermoactinomycetaceae</taxon>
        <taxon>Kroppenstedtia</taxon>
    </lineage>
</organism>
<dbReference type="Gene3D" id="1.25.40.10">
    <property type="entry name" value="Tetratricopeptide repeat domain"/>
    <property type="match status" value="2"/>
</dbReference>
<dbReference type="SUPFAM" id="SSF48452">
    <property type="entry name" value="TPR-like"/>
    <property type="match status" value="2"/>
</dbReference>
<dbReference type="GO" id="GO:0003677">
    <property type="term" value="F:DNA binding"/>
    <property type="evidence" value="ECO:0007669"/>
    <property type="project" value="InterPro"/>
</dbReference>
<dbReference type="PROSITE" id="PS50005">
    <property type="entry name" value="TPR"/>
    <property type="match status" value="2"/>
</dbReference>
<dbReference type="Pfam" id="PF13424">
    <property type="entry name" value="TPR_12"/>
    <property type="match status" value="1"/>
</dbReference>
<keyword evidence="1" id="KW-0802">TPR repeat</keyword>
<protein>
    <submittedName>
        <fullName evidence="3">Tetratricopeptide repeat-containing protein</fullName>
    </submittedName>
</protein>
<dbReference type="InterPro" id="IPR001387">
    <property type="entry name" value="Cro/C1-type_HTH"/>
</dbReference>
<dbReference type="InterPro" id="IPR019734">
    <property type="entry name" value="TPR_rpt"/>
</dbReference>
<dbReference type="InterPro" id="IPR010982">
    <property type="entry name" value="Lambda_DNA-bd_dom_sf"/>
</dbReference>
<sequence length="442" mass="51118">MNSLELHEIGEIIRRVRKERRLRLEDLADENISPATISNIERGVPHVNPQRAVYLLEKLNIEMKDLPDLILGEKEKFKEDQFHLNSADLKREMGDIQGAIAKLDSLEIGDDHPLAPTLYFLKGKCYRGLRNWKRAERNLYKGIQLASQRPDSSNIEAVCFLELGLCQYLQNDLDGALKFTESGIDAFQQEGERQYVWHQLHANKGIYLERLGRTAAAMKVVEENWKDIDRMEGVTAKLTFYWLRSELNYRLELYDEAAHYAVEGLELARINRKFSSIFPLAIVLGNVYLRLGELEKAEECFMNALGCNDKLDDQKSISKVYIRLGTLYKLKKQYDQAAQSLEKAIGIGKEQNDVPRLTSAYIAMGELLLSHEKKREAIEYFNEALSLAKKHNLKKREHRALYGLASSWENIDEQEFQKCMHNMYKIQGELRQNEGVFIDEVD</sequence>